<dbReference type="PROSITE" id="PS50887">
    <property type="entry name" value="GGDEF"/>
    <property type="match status" value="1"/>
</dbReference>
<comment type="subcellular location">
    <subcellularLocation>
        <location evidence="2">Cell inner membrane</location>
    </subcellularLocation>
</comment>
<dbReference type="SUPFAM" id="SSF141868">
    <property type="entry name" value="EAL domain-like"/>
    <property type="match status" value="1"/>
</dbReference>
<dbReference type="InterPro" id="IPR013656">
    <property type="entry name" value="PAS_4"/>
</dbReference>
<dbReference type="InterPro" id="IPR000160">
    <property type="entry name" value="GGDEF_dom"/>
</dbReference>
<dbReference type="GO" id="GO:0005886">
    <property type="term" value="C:plasma membrane"/>
    <property type="evidence" value="ECO:0007669"/>
    <property type="project" value="UniProtKB-SubCell"/>
</dbReference>
<dbReference type="InterPro" id="IPR035919">
    <property type="entry name" value="EAL_sf"/>
</dbReference>
<dbReference type="GO" id="GO:0006355">
    <property type="term" value="P:regulation of DNA-templated transcription"/>
    <property type="evidence" value="ECO:0007669"/>
    <property type="project" value="InterPro"/>
</dbReference>
<keyword evidence="5" id="KW-0547">Nucleotide-binding</keyword>
<gene>
    <name evidence="14" type="ORF">H744_2c2353</name>
</gene>
<evidence type="ECO:0000256" key="1">
    <source>
        <dbReference type="ARBA" id="ARBA00001946"/>
    </source>
</evidence>
<dbReference type="NCBIfam" id="TIGR00229">
    <property type="entry name" value="sensory_box"/>
    <property type="match status" value="2"/>
</dbReference>
<accession>A0A0C5WBL1</accession>
<dbReference type="Pfam" id="PF00989">
    <property type="entry name" value="PAS"/>
    <property type="match status" value="1"/>
</dbReference>
<dbReference type="GO" id="GO:0016301">
    <property type="term" value="F:kinase activity"/>
    <property type="evidence" value="ECO:0007669"/>
    <property type="project" value="UniProtKB-KW"/>
</dbReference>
<reference evidence="14 15" key="1">
    <citation type="submission" date="2013-05" db="EMBL/GenBank/DDBJ databases">
        <title>Complete genome sequence of the lipase-producing bacterium Photobacterium gaetbulicola Gung47.</title>
        <authorList>
            <person name="Kim Y.-O."/>
        </authorList>
    </citation>
    <scope>NUCLEOTIDE SEQUENCE [LARGE SCALE GENOMIC DNA]</scope>
    <source>
        <strain evidence="14 15">Gung47</strain>
    </source>
</reference>
<feature type="domain" description="EAL" evidence="12">
    <location>
        <begin position="787"/>
        <end position="1040"/>
    </location>
</feature>
<feature type="transmembrane region" description="Helical" evidence="9">
    <location>
        <begin position="326"/>
        <end position="347"/>
    </location>
</feature>
<evidence type="ECO:0000256" key="7">
    <source>
        <dbReference type="ARBA" id="ARBA00022840"/>
    </source>
</evidence>
<dbReference type="Gene3D" id="3.30.70.270">
    <property type="match status" value="1"/>
</dbReference>
<keyword evidence="3" id="KW-0597">Phosphoprotein</keyword>
<evidence type="ECO:0000259" key="12">
    <source>
        <dbReference type="PROSITE" id="PS50883"/>
    </source>
</evidence>
<dbReference type="FunFam" id="3.30.70.270:FF:000001">
    <property type="entry name" value="Diguanylate cyclase domain protein"/>
    <property type="match status" value="1"/>
</dbReference>
<keyword evidence="6" id="KW-0418">Kinase</keyword>
<dbReference type="PANTHER" id="PTHR44757">
    <property type="entry name" value="DIGUANYLATE CYCLASE DGCP"/>
    <property type="match status" value="1"/>
</dbReference>
<dbReference type="InterPro" id="IPR048760">
    <property type="entry name" value="VP0354-like_sensor_dom"/>
</dbReference>
<dbReference type="Pfam" id="PF00563">
    <property type="entry name" value="EAL"/>
    <property type="match status" value="1"/>
</dbReference>
<evidence type="ECO:0000256" key="9">
    <source>
        <dbReference type="SAM" id="Phobius"/>
    </source>
</evidence>
<evidence type="ECO:0000256" key="3">
    <source>
        <dbReference type="ARBA" id="ARBA00022553"/>
    </source>
</evidence>
<evidence type="ECO:0000256" key="2">
    <source>
        <dbReference type="ARBA" id="ARBA00004533"/>
    </source>
</evidence>
<name>A0A0C5WBL1_9GAMM</name>
<dbReference type="InterPro" id="IPR000014">
    <property type="entry name" value="PAS"/>
</dbReference>
<dbReference type="InterPro" id="IPR029151">
    <property type="entry name" value="Sensor-like_sf"/>
</dbReference>
<feature type="domain" description="PAC" evidence="11">
    <location>
        <begin position="559"/>
        <end position="613"/>
    </location>
</feature>
<dbReference type="InterPro" id="IPR013767">
    <property type="entry name" value="PAS_fold"/>
</dbReference>
<organism evidence="14 15">
    <name type="scientific">Photobacterium gaetbulicola Gung47</name>
    <dbReference type="NCBI Taxonomy" id="658445"/>
    <lineage>
        <taxon>Bacteria</taxon>
        <taxon>Pseudomonadati</taxon>
        <taxon>Pseudomonadota</taxon>
        <taxon>Gammaproteobacteria</taxon>
        <taxon>Vibrionales</taxon>
        <taxon>Vibrionaceae</taxon>
        <taxon>Photobacterium</taxon>
    </lineage>
</organism>
<dbReference type="NCBIfam" id="TIGR00254">
    <property type="entry name" value="GGDEF"/>
    <property type="match status" value="1"/>
</dbReference>
<dbReference type="Proteomes" id="UP000032303">
    <property type="component" value="Chromosome 2"/>
</dbReference>
<dbReference type="PROSITE" id="PS50883">
    <property type="entry name" value="EAL"/>
    <property type="match status" value="1"/>
</dbReference>
<dbReference type="AlphaFoldDB" id="A0A0C5WBL1"/>
<dbReference type="Pfam" id="PF08448">
    <property type="entry name" value="PAS_4"/>
    <property type="match status" value="1"/>
</dbReference>
<evidence type="ECO:0008006" key="16">
    <source>
        <dbReference type="Google" id="ProtNLM"/>
    </source>
</evidence>
<dbReference type="SMART" id="SM00052">
    <property type="entry name" value="EAL"/>
    <property type="match status" value="1"/>
</dbReference>
<evidence type="ECO:0000313" key="15">
    <source>
        <dbReference type="Proteomes" id="UP000032303"/>
    </source>
</evidence>
<sequence length="1055" mass="121114">MKIAILRFLLFFIPLLTITSASIYYIYSEDITQLNHRIQDRENSRHQSSLHITRLHFAPIIDDLRYISEKAIELSHSHHTIERQHEILTATFQRLSTTRSYYDQVRLINEQGQEVIRVNKKDGRAVAVDSINLQNKGHRGYVQRALDIPPGSFYTSQFDLNQENGEIELPHKPMLRFVSHIKMNGKSWLLTLNYLGVDYLEELKGQYGWDQVQNWLINSNGQWLLGPTAESAWQFMPALVNPNQQDFNRLYPSLWHEIKNNIRGQVIIGDYLYTYTRFFSGTRFKGEDSFTLPFQGTDLPWTIISKVNMAEAVAELAFTQKRIVKLVIFTGLIICLASGCLVLAWHLSQLLNVQRKMTLKVKDTALQYATVLRHVPDGLMTLDQEMKIVTANNAARQILSLGSKDIIGCTLTKLLPGTQFRRQMEAIIEQLHQLREKKQPTIKIRLQFSNLKTKHIEIIATETAYSSSHEILLNLRDVTYWIEREEKLKCMSRALEQSNDSIIITDRRGVVEYVNRSFEEHNGIKSKDIIGKQSIELLRNTLNSTSDVKHVQKQLKQGHVIERVIAHKQDDEHIIYEEKTIAPIRNNRGKISHYISTGKDITERVLFENRLHRLVHYDLLTELPNRTLLQQQLGAAVKCNKHHGENIALLSLDLDYFKQINDSLGHAVGDKVIQTTARRIQRLLRETDFLARLGGDEFAILLAQNANLQNVTNIATRILKHISAPLVVEGKELFLTASIGISFFPDDSEIAENISKYADIALYRAKEQGRNQFCFYTQEMGVHSVQQIQLESELRRTVGTDRYEFFYQPKVHAHDHKISGVEALLRWRNKHGEHESPLNIIPILERSGVIIEAGEHLIHKACQQLKEWQDKQIYLNFALNISAQQLLGSNIVETIDKAIIQSGCDPKYLEIEITETVIMSDVNTALDKLIKLEALGVKIAIDDFGTGYSSLAYLSRFPIHILKIDREFIKELPWNKDNIAITRSIVELAHNLNMRVVAEGVEHQSQRDFLSSIGVEEFQGFLFGRPQPVDEFEQHYLEQAADTAPGPITIKDSEV</sequence>
<keyword evidence="8" id="KW-0902">Two-component regulatory system</keyword>
<dbReference type="GO" id="GO:0000160">
    <property type="term" value="P:phosphorelay signal transduction system"/>
    <property type="evidence" value="ECO:0007669"/>
    <property type="project" value="UniProtKB-KW"/>
</dbReference>
<feature type="transmembrane region" description="Helical" evidence="9">
    <location>
        <begin position="6"/>
        <end position="27"/>
    </location>
</feature>
<dbReference type="CDD" id="cd01949">
    <property type="entry name" value="GGDEF"/>
    <property type="match status" value="1"/>
</dbReference>
<keyword evidence="9" id="KW-0472">Membrane</keyword>
<dbReference type="CDD" id="cd01948">
    <property type="entry name" value="EAL"/>
    <property type="match status" value="1"/>
</dbReference>
<dbReference type="HOGENOM" id="CLU_000445_70_44_6"/>
<dbReference type="InterPro" id="IPR052155">
    <property type="entry name" value="Biofilm_reg_signaling"/>
</dbReference>
<evidence type="ECO:0000256" key="8">
    <source>
        <dbReference type="ARBA" id="ARBA00023012"/>
    </source>
</evidence>
<dbReference type="InterPro" id="IPR029787">
    <property type="entry name" value="Nucleotide_cyclase"/>
</dbReference>
<dbReference type="Gene3D" id="3.20.20.450">
    <property type="entry name" value="EAL domain"/>
    <property type="match status" value="1"/>
</dbReference>
<dbReference type="InterPro" id="IPR000700">
    <property type="entry name" value="PAS-assoc_C"/>
</dbReference>
<feature type="domain" description="GGDEF" evidence="13">
    <location>
        <begin position="645"/>
        <end position="778"/>
    </location>
</feature>
<comment type="cofactor">
    <cofactor evidence="1">
        <name>Mg(2+)</name>
        <dbReference type="ChEBI" id="CHEBI:18420"/>
    </cofactor>
</comment>
<dbReference type="OrthoDB" id="9804951at2"/>
<dbReference type="EMBL" id="CP005974">
    <property type="protein sequence ID" value="AJR09016.1"/>
    <property type="molecule type" value="Genomic_DNA"/>
</dbReference>
<keyword evidence="7" id="KW-0067">ATP-binding</keyword>
<keyword evidence="9" id="KW-1133">Transmembrane helix</keyword>
<keyword evidence="9" id="KW-0812">Transmembrane</keyword>
<dbReference type="InterPro" id="IPR001633">
    <property type="entry name" value="EAL_dom"/>
</dbReference>
<dbReference type="Pfam" id="PF21623">
    <property type="entry name" value="HK_sensor_dom_bact"/>
    <property type="match status" value="1"/>
</dbReference>
<dbReference type="GO" id="GO:0005524">
    <property type="term" value="F:ATP binding"/>
    <property type="evidence" value="ECO:0007669"/>
    <property type="project" value="UniProtKB-KW"/>
</dbReference>
<dbReference type="InterPro" id="IPR035965">
    <property type="entry name" value="PAS-like_dom_sf"/>
</dbReference>
<evidence type="ECO:0000256" key="4">
    <source>
        <dbReference type="ARBA" id="ARBA00022679"/>
    </source>
</evidence>
<dbReference type="SUPFAM" id="SSF103190">
    <property type="entry name" value="Sensory domain-like"/>
    <property type="match status" value="2"/>
</dbReference>
<evidence type="ECO:0000259" key="10">
    <source>
        <dbReference type="PROSITE" id="PS50112"/>
    </source>
</evidence>
<evidence type="ECO:0000256" key="5">
    <source>
        <dbReference type="ARBA" id="ARBA00022741"/>
    </source>
</evidence>
<keyword evidence="4" id="KW-0808">Transferase</keyword>
<dbReference type="Pfam" id="PF00990">
    <property type="entry name" value="GGDEF"/>
    <property type="match status" value="1"/>
</dbReference>
<feature type="domain" description="PAS" evidence="10">
    <location>
        <begin position="487"/>
        <end position="535"/>
    </location>
</feature>
<dbReference type="SMART" id="SM00267">
    <property type="entry name" value="GGDEF"/>
    <property type="match status" value="1"/>
</dbReference>
<dbReference type="PANTHER" id="PTHR44757:SF2">
    <property type="entry name" value="BIOFILM ARCHITECTURE MAINTENANCE PROTEIN MBAA"/>
    <property type="match status" value="1"/>
</dbReference>
<dbReference type="PATRIC" id="fig|658445.3.peg.4355"/>
<dbReference type="STRING" id="658445.H744_2c2353"/>
<dbReference type="SUPFAM" id="SSF55785">
    <property type="entry name" value="PYP-like sensor domain (PAS domain)"/>
    <property type="match status" value="2"/>
</dbReference>
<dbReference type="PROSITE" id="PS50112">
    <property type="entry name" value="PAS"/>
    <property type="match status" value="2"/>
</dbReference>
<proteinExistence type="predicted"/>
<dbReference type="SMART" id="SM00091">
    <property type="entry name" value="PAS"/>
    <property type="match status" value="2"/>
</dbReference>
<evidence type="ECO:0000259" key="13">
    <source>
        <dbReference type="PROSITE" id="PS50887"/>
    </source>
</evidence>
<dbReference type="SUPFAM" id="SSF55073">
    <property type="entry name" value="Nucleotide cyclase"/>
    <property type="match status" value="1"/>
</dbReference>
<dbReference type="Gene3D" id="3.30.450.20">
    <property type="entry name" value="PAS domain"/>
    <property type="match status" value="4"/>
</dbReference>
<protein>
    <recommendedName>
        <fullName evidence="16">Sensory box/GGDEF family protein</fullName>
    </recommendedName>
</protein>
<feature type="domain" description="PAS" evidence="10">
    <location>
        <begin position="364"/>
        <end position="408"/>
    </location>
</feature>
<evidence type="ECO:0000313" key="14">
    <source>
        <dbReference type="EMBL" id="AJR09016.1"/>
    </source>
</evidence>
<dbReference type="KEGG" id="pgb:H744_2c2353"/>
<evidence type="ECO:0000256" key="6">
    <source>
        <dbReference type="ARBA" id="ARBA00022777"/>
    </source>
</evidence>
<dbReference type="PROSITE" id="PS50113">
    <property type="entry name" value="PAC"/>
    <property type="match status" value="1"/>
</dbReference>
<keyword evidence="15" id="KW-1185">Reference proteome</keyword>
<dbReference type="InterPro" id="IPR043128">
    <property type="entry name" value="Rev_trsase/Diguanyl_cyclase"/>
</dbReference>
<evidence type="ECO:0000259" key="11">
    <source>
        <dbReference type="PROSITE" id="PS50113"/>
    </source>
</evidence>
<dbReference type="CDD" id="cd00130">
    <property type="entry name" value="PAS"/>
    <property type="match status" value="2"/>
</dbReference>